<proteinExistence type="predicted"/>
<keyword evidence="2" id="KW-1185">Reference proteome</keyword>
<dbReference type="HOGENOM" id="CLU_1773744_0_0_10"/>
<sequence>MVGTILLANVLNVSAQGTTRKIITEKKTSQGRMVDPQSEVITAPQIAELEVSQTKCDTTFRFDHDGTVDLQNARALALSAFQKHHDADIIVGALMNTRMTAQYIEVNIEGFPARYSKIRPATREDLWMLDFINYGNKSKNTDAIKK</sequence>
<accession>K0XQL6</accession>
<gene>
    <name evidence="1" type="ORF">HMPREF9448_00320</name>
</gene>
<dbReference type="AlphaFoldDB" id="K0XQL6"/>
<reference evidence="1 2" key="1">
    <citation type="submission" date="2012-08" db="EMBL/GenBank/DDBJ databases">
        <title>The Genome Sequence of Barnesiella intestinihominis YIT 11860.</title>
        <authorList>
            <consortium name="The Broad Institute Genome Sequencing Platform"/>
            <person name="Earl A."/>
            <person name="Ward D."/>
            <person name="Feldgarden M."/>
            <person name="Gevers D."/>
            <person name="Morotomi M."/>
            <person name="Walker B."/>
            <person name="Young S.K."/>
            <person name="Zeng Q."/>
            <person name="Gargeya S."/>
            <person name="Fitzgerald M."/>
            <person name="Haas B."/>
            <person name="Abouelleil A."/>
            <person name="Alvarado L."/>
            <person name="Arachchi H.M."/>
            <person name="Berlin A.M."/>
            <person name="Chapman S.B."/>
            <person name="Goldberg J."/>
            <person name="Griggs A."/>
            <person name="Gujja S."/>
            <person name="Hansen M."/>
            <person name="Howarth C."/>
            <person name="Imamovic A."/>
            <person name="Larimer J."/>
            <person name="McCowen C."/>
            <person name="Montmayeur A."/>
            <person name="Murphy C."/>
            <person name="Neiman D."/>
            <person name="Pearson M."/>
            <person name="Priest M."/>
            <person name="Roberts A."/>
            <person name="Saif S."/>
            <person name="Shea T."/>
            <person name="Sisk P."/>
            <person name="Sykes S."/>
            <person name="Wortman J."/>
            <person name="Nusbaum C."/>
            <person name="Birren B."/>
        </authorList>
    </citation>
    <scope>NUCLEOTIDE SEQUENCE [LARGE SCALE GENOMIC DNA]</scope>
    <source>
        <strain evidence="1 2">YIT 11860</strain>
    </source>
</reference>
<protein>
    <submittedName>
        <fullName evidence="1">Uncharacterized protein</fullName>
    </submittedName>
</protein>
<dbReference type="Proteomes" id="UP000006044">
    <property type="component" value="Unassembled WGS sequence"/>
</dbReference>
<organism evidence="1 2">
    <name type="scientific">Barnesiella intestinihominis YIT 11860</name>
    <dbReference type="NCBI Taxonomy" id="742726"/>
    <lineage>
        <taxon>Bacteria</taxon>
        <taxon>Pseudomonadati</taxon>
        <taxon>Bacteroidota</taxon>
        <taxon>Bacteroidia</taxon>
        <taxon>Bacteroidales</taxon>
        <taxon>Barnesiellaceae</taxon>
        <taxon>Barnesiella</taxon>
    </lineage>
</organism>
<name>K0XQL6_9BACT</name>
<evidence type="ECO:0000313" key="2">
    <source>
        <dbReference type="Proteomes" id="UP000006044"/>
    </source>
</evidence>
<comment type="caution">
    <text evidence="1">The sequence shown here is derived from an EMBL/GenBank/DDBJ whole genome shotgun (WGS) entry which is preliminary data.</text>
</comment>
<evidence type="ECO:0000313" key="1">
    <source>
        <dbReference type="EMBL" id="EJZ66145.1"/>
    </source>
</evidence>
<dbReference type="EMBL" id="ADLE01000001">
    <property type="protein sequence ID" value="EJZ66145.1"/>
    <property type="molecule type" value="Genomic_DNA"/>
</dbReference>